<accession>X1EB05</accession>
<dbReference type="AlphaFoldDB" id="X1EB05"/>
<comment type="caution">
    <text evidence="1">The sequence shown here is derived from an EMBL/GenBank/DDBJ whole genome shotgun (WGS) entry which is preliminary data.</text>
</comment>
<sequence>PKGSWRIEITNHVGKDPRFEKVVHLNLFKPS</sequence>
<organism evidence="1">
    <name type="scientific">marine sediment metagenome</name>
    <dbReference type="NCBI Taxonomy" id="412755"/>
    <lineage>
        <taxon>unclassified sequences</taxon>
        <taxon>metagenomes</taxon>
        <taxon>ecological metagenomes</taxon>
    </lineage>
</organism>
<protein>
    <submittedName>
        <fullName evidence="1">Uncharacterized protein</fullName>
    </submittedName>
</protein>
<gene>
    <name evidence="1" type="ORF">S01H4_63828</name>
</gene>
<reference evidence="1" key="1">
    <citation type="journal article" date="2014" name="Front. Microbiol.">
        <title>High frequency of phylogenetically diverse reductive dehalogenase-homologous genes in deep subseafloor sedimentary metagenomes.</title>
        <authorList>
            <person name="Kawai M."/>
            <person name="Futagami T."/>
            <person name="Toyoda A."/>
            <person name="Takaki Y."/>
            <person name="Nishi S."/>
            <person name="Hori S."/>
            <person name="Arai W."/>
            <person name="Tsubouchi T."/>
            <person name="Morono Y."/>
            <person name="Uchiyama I."/>
            <person name="Ito T."/>
            <person name="Fujiyama A."/>
            <person name="Inagaki F."/>
            <person name="Takami H."/>
        </authorList>
    </citation>
    <scope>NUCLEOTIDE SEQUENCE</scope>
    <source>
        <strain evidence="1">Expedition CK06-06</strain>
    </source>
</reference>
<evidence type="ECO:0000313" key="1">
    <source>
        <dbReference type="EMBL" id="GAH05858.1"/>
    </source>
</evidence>
<feature type="non-terminal residue" evidence="1">
    <location>
        <position position="1"/>
    </location>
</feature>
<name>X1EB05_9ZZZZ</name>
<dbReference type="EMBL" id="BART01038515">
    <property type="protein sequence ID" value="GAH05858.1"/>
    <property type="molecule type" value="Genomic_DNA"/>
</dbReference>
<proteinExistence type="predicted"/>